<name>A0A0A0BLI6_9CELL</name>
<protein>
    <recommendedName>
        <fullName evidence="4">DUF2530 domain-containing protein</fullName>
    </recommendedName>
</protein>
<dbReference type="EMBL" id="AXCZ01000261">
    <property type="protein sequence ID" value="KGM08710.1"/>
    <property type="molecule type" value="Genomic_DNA"/>
</dbReference>
<dbReference type="OrthoDB" id="3243101at2"/>
<dbReference type="AlphaFoldDB" id="A0A0A0BLI6"/>
<evidence type="ECO:0008006" key="4">
    <source>
        <dbReference type="Google" id="ProtNLM"/>
    </source>
</evidence>
<evidence type="ECO:0000313" key="2">
    <source>
        <dbReference type="EMBL" id="KGM08710.1"/>
    </source>
</evidence>
<keyword evidence="1" id="KW-1133">Transmembrane helix</keyword>
<keyword evidence="1" id="KW-0472">Membrane</keyword>
<evidence type="ECO:0000256" key="1">
    <source>
        <dbReference type="SAM" id="Phobius"/>
    </source>
</evidence>
<sequence length="83" mass="9021">MSTTRPPRPSILRPSTLAPVELDLRKVFLAGMLLWALALAVMIVLEVTGTETGRGPAVSITGVILGVLALVWEHRRNHSRPGR</sequence>
<dbReference type="Proteomes" id="UP000054314">
    <property type="component" value="Unassembled WGS sequence"/>
</dbReference>
<reference evidence="2 3" key="1">
    <citation type="submission" date="2013-08" db="EMBL/GenBank/DDBJ databases">
        <title>Genome sequencing of Cellulomonas bogoriensis 69B4.</title>
        <authorList>
            <person name="Chen F."/>
            <person name="Li Y."/>
            <person name="Wang G."/>
        </authorList>
    </citation>
    <scope>NUCLEOTIDE SEQUENCE [LARGE SCALE GENOMIC DNA]</scope>
    <source>
        <strain evidence="2 3">69B4</strain>
    </source>
</reference>
<proteinExistence type="predicted"/>
<keyword evidence="3" id="KW-1185">Reference proteome</keyword>
<dbReference type="RefSeq" id="WP_035062707.1">
    <property type="nucleotide sequence ID" value="NZ_AXCZ01000261.1"/>
</dbReference>
<accession>A0A0A0BLI6</accession>
<dbReference type="InterPro" id="IPR019681">
    <property type="entry name" value="DUF2530"/>
</dbReference>
<keyword evidence="1" id="KW-0812">Transmembrane</keyword>
<organism evidence="2 3">
    <name type="scientific">Cellulomonas bogoriensis 69B4 = DSM 16987</name>
    <dbReference type="NCBI Taxonomy" id="1386082"/>
    <lineage>
        <taxon>Bacteria</taxon>
        <taxon>Bacillati</taxon>
        <taxon>Actinomycetota</taxon>
        <taxon>Actinomycetes</taxon>
        <taxon>Micrococcales</taxon>
        <taxon>Cellulomonadaceae</taxon>
        <taxon>Cellulomonas</taxon>
    </lineage>
</organism>
<comment type="caution">
    <text evidence="2">The sequence shown here is derived from an EMBL/GenBank/DDBJ whole genome shotgun (WGS) entry which is preliminary data.</text>
</comment>
<gene>
    <name evidence="2" type="ORF">N869_04835</name>
</gene>
<feature type="transmembrane region" description="Helical" evidence="1">
    <location>
        <begin position="57"/>
        <end position="73"/>
    </location>
</feature>
<evidence type="ECO:0000313" key="3">
    <source>
        <dbReference type="Proteomes" id="UP000054314"/>
    </source>
</evidence>
<dbReference type="Pfam" id="PF10745">
    <property type="entry name" value="DUF2530"/>
    <property type="match status" value="1"/>
</dbReference>
<feature type="transmembrane region" description="Helical" evidence="1">
    <location>
        <begin position="27"/>
        <end position="45"/>
    </location>
</feature>